<comment type="pathway">
    <text evidence="1 6 7">Amino-acid biosynthesis; L-histidine biosynthesis; L-histidine from 5-phospho-alpha-D-ribose 1-diphosphate: step 6/9.</text>
</comment>
<dbReference type="InterPro" id="IPR038494">
    <property type="entry name" value="IGPD_sf"/>
</dbReference>
<dbReference type="STRING" id="274537.BIU88_07440"/>
<protein>
    <recommendedName>
        <fullName evidence="2 6">Imidazoleglycerol-phosphate dehydratase</fullName>
        <shortName evidence="6">IGPD</shortName>
        <ecNumber evidence="6 7">4.2.1.19</ecNumber>
    </recommendedName>
</protein>
<comment type="subcellular location">
    <subcellularLocation>
        <location evidence="6 7">Cytoplasm</location>
    </subcellularLocation>
</comment>
<evidence type="ECO:0000256" key="7">
    <source>
        <dbReference type="RuleBase" id="RU000599"/>
    </source>
</evidence>
<dbReference type="InterPro" id="IPR000807">
    <property type="entry name" value="ImidazoleglycerolP_deHydtase"/>
</dbReference>
<evidence type="ECO:0000256" key="1">
    <source>
        <dbReference type="ARBA" id="ARBA00005047"/>
    </source>
</evidence>
<dbReference type="InterPro" id="IPR020568">
    <property type="entry name" value="Ribosomal_Su5_D2-typ_SF"/>
</dbReference>
<dbReference type="NCBIfam" id="NF002111">
    <property type="entry name" value="PRK00951.2-1"/>
    <property type="match status" value="1"/>
</dbReference>
<dbReference type="EMBL" id="CP017305">
    <property type="protein sequence ID" value="AOS83990.1"/>
    <property type="molecule type" value="Genomic_DNA"/>
</dbReference>
<dbReference type="NCBIfam" id="NF002114">
    <property type="entry name" value="PRK00951.2-4"/>
    <property type="match status" value="1"/>
</dbReference>
<dbReference type="PROSITE" id="PS00954">
    <property type="entry name" value="IGP_DEHYDRATASE_1"/>
    <property type="match status" value="1"/>
</dbReference>
<evidence type="ECO:0000313" key="8">
    <source>
        <dbReference type="EMBL" id="AOS83990.1"/>
    </source>
</evidence>
<accession>A0A1D8CYI8</accession>
<evidence type="ECO:0000256" key="2">
    <source>
        <dbReference type="ARBA" id="ARBA00016664"/>
    </source>
</evidence>
<dbReference type="Pfam" id="PF00475">
    <property type="entry name" value="IGPD"/>
    <property type="match status" value="1"/>
</dbReference>
<evidence type="ECO:0000256" key="3">
    <source>
        <dbReference type="ARBA" id="ARBA00022605"/>
    </source>
</evidence>
<comment type="similarity">
    <text evidence="6 7">Belongs to the imidazoleglycerol-phosphate dehydratase family.</text>
</comment>
<dbReference type="Gene3D" id="3.30.230.40">
    <property type="entry name" value="Imidazole glycerol phosphate dehydratase, domain 1"/>
    <property type="match status" value="2"/>
</dbReference>
<dbReference type="PANTHER" id="PTHR23133:SF2">
    <property type="entry name" value="IMIDAZOLEGLYCEROL-PHOSPHATE DEHYDRATASE"/>
    <property type="match status" value="1"/>
</dbReference>
<dbReference type="GO" id="GO:0000105">
    <property type="term" value="P:L-histidine biosynthetic process"/>
    <property type="evidence" value="ECO:0007669"/>
    <property type="project" value="UniProtKB-UniRule"/>
</dbReference>
<dbReference type="GO" id="GO:0004424">
    <property type="term" value="F:imidazoleglycerol-phosphate dehydratase activity"/>
    <property type="evidence" value="ECO:0007669"/>
    <property type="project" value="UniProtKB-UniRule"/>
</dbReference>
<dbReference type="FunFam" id="3.30.230.40:FF:000001">
    <property type="entry name" value="Imidazoleglycerol-phosphate dehydratase HisB"/>
    <property type="match status" value="1"/>
</dbReference>
<keyword evidence="5 6" id="KW-0456">Lyase</keyword>
<dbReference type="Proteomes" id="UP000095185">
    <property type="component" value="Chromosome"/>
</dbReference>
<evidence type="ECO:0000256" key="5">
    <source>
        <dbReference type="ARBA" id="ARBA00023239"/>
    </source>
</evidence>
<dbReference type="HAMAP" id="MF_00076">
    <property type="entry name" value="HisB"/>
    <property type="match status" value="1"/>
</dbReference>
<name>A0A1D8CYI8_CHLLM</name>
<dbReference type="FunFam" id="3.30.230.40:FF:000003">
    <property type="entry name" value="Imidazoleglycerol-phosphate dehydratase HisB"/>
    <property type="match status" value="1"/>
</dbReference>
<dbReference type="GO" id="GO:0005737">
    <property type="term" value="C:cytoplasm"/>
    <property type="evidence" value="ECO:0007669"/>
    <property type="project" value="UniProtKB-SubCell"/>
</dbReference>
<dbReference type="KEGG" id="clz:BIU88_07440"/>
<dbReference type="UniPathway" id="UPA00031">
    <property type="reaction ID" value="UER00011"/>
</dbReference>
<proteinExistence type="inferred from homology"/>
<evidence type="ECO:0000256" key="6">
    <source>
        <dbReference type="HAMAP-Rule" id="MF_00076"/>
    </source>
</evidence>
<dbReference type="PANTHER" id="PTHR23133">
    <property type="entry name" value="IMIDAZOLEGLYCEROL-PHOSPHATE DEHYDRATASE HIS7"/>
    <property type="match status" value="1"/>
</dbReference>
<organism evidence="8 9">
    <name type="scientific">Chlorobaculum limnaeum</name>
    <dbReference type="NCBI Taxonomy" id="274537"/>
    <lineage>
        <taxon>Bacteria</taxon>
        <taxon>Pseudomonadati</taxon>
        <taxon>Chlorobiota</taxon>
        <taxon>Chlorobiia</taxon>
        <taxon>Chlorobiales</taxon>
        <taxon>Chlorobiaceae</taxon>
        <taxon>Chlorobaculum</taxon>
    </lineage>
</organism>
<keyword evidence="6" id="KW-0963">Cytoplasm</keyword>
<dbReference type="SUPFAM" id="SSF54211">
    <property type="entry name" value="Ribosomal protein S5 domain 2-like"/>
    <property type="match status" value="2"/>
</dbReference>
<evidence type="ECO:0000256" key="4">
    <source>
        <dbReference type="ARBA" id="ARBA00023102"/>
    </source>
</evidence>
<keyword evidence="9" id="KW-1185">Reference proteome</keyword>
<comment type="catalytic activity">
    <reaction evidence="6 7">
        <text>D-erythro-1-(imidazol-4-yl)glycerol 3-phosphate = 3-(imidazol-4-yl)-2-oxopropyl phosphate + H2O</text>
        <dbReference type="Rhea" id="RHEA:11040"/>
        <dbReference type="ChEBI" id="CHEBI:15377"/>
        <dbReference type="ChEBI" id="CHEBI:57766"/>
        <dbReference type="ChEBI" id="CHEBI:58278"/>
        <dbReference type="EC" id="4.2.1.19"/>
    </reaction>
</comment>
<reference evidence="8" key="1">
    <citation type="submission" date="2016-09" db="EMBL/GenBank/DDBJ databases">
        <title>Genome sequence of Chlorobaculum limnaeum.</title>
        <authorList>
            <person name="Liu Z."/>
            <person name="Tank M."/>
            <person name="Bryant D.A."/>
        </authorList>
    </citation>
    <scope>NUCLEOTIDE SEQUENCE [LARGE SCALE GENOMIC DNA]</scope>
    <source>
        <strain evidence="8">DSM 1677</strain>
    </source>
</reference>
<evidence type="ECO:0000313" key="9">
    <source>
        <dbReference type="Proteomes" id="UP000095185"/>
    </source>
</evidence>
<keyword evidence="4 6" id="KW-0368">Histidine biosynthesis</keyword>
<dbReference type="CDD" id="cd07914">
    <property type="entry name" value="IGPD"/>
    <property type="match status" value="1"/>
</dbReference>
<dbReference type="EC" id="4.2.1.19" evidence="6 7"/>
<dbReference type="PROSITE" id="PS00955">
    <property type="entry name" value="IGP_DEHYDRATASE_2"/>
    <property type="match status" value="1"/>
</dbReference>
<gene>
    <name evidence="6" type="primary">hisB</name>
    <name evidence="8" type="ORF">BIU88_07440</name>
</gene>
<dbReference type="InterPro" id="IPR020565">
    <property type="entry name" value="ImidazoleglycerP_deHydtase_CS"/>
</dbReference>
<sequence length="200" mass="21834">MTDSTSMHPRIASHSRKTAETDISATINLDGSGASSIETGVVFLDHMLTSFSRHSGIDVQMRCSGDLEVDDHHTVEDVALVLGKAIVEALGDKKGIGRYGWAIIPMDEALAQCSIDLGGRSYCVFRAEFQRPVIQGLSTEMVEHFFVSLSRTMNANLHLSVLEGRNTHHMIEALFKSLAYAMKQAVKIEGAEIKSTKGLI</sequence>
<keyword evidence="3 6" id="KW-0028">Amino-acid biosynthesis</keyword>
<dbReference type="AlphaFoldDB" id="A0A1D8CYI8"/>